<gene>
    <name evidence="2" type="ORF">GCM10007854_26450</name>
</gene>
<organism evidence="2 3">
    <name type="scientific">Algimonas porphyrae</name>
    <dbReference type="NCBI Taxonomy" id="1128113"/>
    <lineage>
        <taxon>Bacteria</taxon>
        <taxon>Pseudomonadati</taxon>
        <taxon>Pseudomonadota</taxon>
        <taxon>Alphaproteobacteria</taxon>
        <taxon>Maricaulales</taxon>
        <taxon>Robiginitomaculaceae</taxon>
        <taxon>Algimonas</taxon>
    </lineage>
</organism>
<dbReference type="Proteomes" id="UP001161390">
    <property type="component" value="Unassembled WGS sequence"/>
</dbReference>
<protein>
    <recommendedName>
        <fullName evidence="4">ATPase</fullName>
    </recommendedName>
</protein>
<evidence type="ECO:0000256" key="1">
    <source>
        <dbReference type="SAM" id="Phobius"/>
    </source>
</evidence>
<keyword evidence="1" id="KW-0472">Membrane</keyword>
<evidence type="ECO:0000313" key="2">
    <source>
        <dbReference type="EMBL" id="GLQ21690.1"/>
    </source>
</evidence>
<reference evidence="2" key="2">
    <citation type="submission" date="2023-01" db="EMBL/GenBank/DDBJ databases">
        <title>Draft genome sequence of Algimonas porphyrae strain NBRC 108216.</title>
        <authorList>
            <person name="Sun Q."/>
            <person name="Mori K."/>
        </authorList>
    </citation>
    <scope>NUCLEOTIDE SEQUENCE</scope>
    <source>
        <strain evidence="2">NBRC 108216</strain>
    </source>
</reference>
<accession>A0ABQ5V2B3</accession>
<dbReference type="EMBL" id="BSNJ01000005">
    <property type="protein sequence ID" value="GLQ21690.1"/>
    <property type="molecule type" value="Genomic_DNA"/>
</dbReference>
<feature type="transmembrane region" description="Helical" evidence="1">
    <location>
        <begin position="15"/>
        <end position="36"/>
    </location>
</feature>
<proteinExistence type="predicted"/>
<keyword evidence="1" id="KW-1133">Transmembrane helix</keyword>
<comment type="caution">
    <text evidence="2">The sequence shown here is derived from an EMBL/GenBank/DDBJ whole genome shotgun (WGS) entry which is preliminary data.</text>
</comment>
<keyword evidence="3" id="KW-1185">Reference proteome</keyword>
<keyword evidence="1" id="KW-0812">Transmembrane</keyword>
<sequence length="247" mass="27910">MIFRRIKAHVENENWFAVGIDFFIVVVGVFIGLQVANWNEARILKTEEAAFLMRLHQETVSAEALILGSIGRQNRRFQAFESGLTKLAAEVPDPLTTDECQGLSASAIVSSAVPILPSVEELQQNRGMDLISDAELKRALSSISQAARYIDDLVEKRGRYISDPSQNYPDLMQLRHYIDERGEVRVAATCDHLEMRRNQRFLNAMTMNLDFQDALQQRVVLIESGFSDLRHRLDQLVGETPIAEPPV</sequence>
<evidence type="ECO:0008006" key="4">
    <source>
        <dbReference type="Google" id="ProtNLM"/>
    </source>
</evidence>
<evidence type="ECO:0000313" key="3">
    <source>
        <dbReference type="Proteomes" id="UP001161390"/>
    </source>
</evidence>
<name>A0ABQ5V2B3_9PROT</name>
<dbReference type="RefSeq" id="WP_284373488.1">
    <property type="nucleotide sequence ID" value="NZ_BSNJ01000005.1"/>
</dbReference>
<reference evidence="2" key="1">
    <citation type="journal article" date="2014" name="Int. J. Syst. Evol. Microbiol.">
        <title>Complete genome of a new Firmicutes species belonging to the dominant human colonic microbiota ('Ruminococcus bicirculans') reveals two chromosomes and a selective capacity to utilize plant glucans.</title>
        <authorList>
            <consortium name="NISC Comparative Sequencing Program"/>
            <person name="Wegmann U."/>
            <person name="Louis P."/>
            <person name="Goesmann A."/>
            <person name="Henrissat B."/>
            <person name="Duncan S.H."/>
            <person name="Flint H.J."/>
        </authorList>
    </citation>
    <scope>NUCLEOTIDE SEQUENCE</scope>
    <source>
        <strain evidence="2">NBRC 108216</strain>
    </source>
</reference>